<dbReference type="PANTHER" id="PTHR43252:SF4">
    <property type="entry name" value="TRANSCRIPTIONAL REGULATORY PROTEIN"/>
    <property type="match status" value="1"/>
</dbReference>
<dbReference type="Pfam" id="PF03551">
    <property type="entry name" value="PadR"/>
    <property type="match status" value="1"/>
</dbReference>
<evidence type="ECO:0000259" key="1">
    <source>
        <dbReference type="Pfam" id="PF03551"/>
    </source>
</evidence>
<accession>A0A7C5M1P6</accession>
<reference evidence="3" key="1">
    <citation type="journal article" date="2020" name="mSystems">
        <title>Genome- and Community-Level Interaction Insights into Carbon Utilization and Element Cycling Functions of Hydrothermarchaeota in Hydrothermal Sediment.</title>
        <authorList>
            <person name="Zhou Z."/>
            <person name="Liu Y."/>
            <person name="Xu W."/>
            <person name="Pan J."/>
            <person name="Luo Z.H."/>
            <person name="Li M."/>
        </authorList>
    </citation>
    <scope>NUCLEOTIDE SEQUENCE [LARGE SCALE GENOMIC DNA]</scope>
    <source>
        <strain evidence="3">HyVt-485</strain>
    </source>
</reference>
<dbReference type="Gene3D" id="6.10.140.190">
    <property type="match status" value="1"/>
</dbReference>
<dbReference type="InterPro" id="IPR005149">
    <property type="entry name" value="Tscrpt_reg_PadR_N"/>
</dbReference>
<dbReference type="Proteomes" id="UP000885830">
    <property type="component" value="Unassembled WGS sequence"/>
</dbReference>
<evidence type="ECO:0000259" key="2">
    <source>
        <dbReference type="Pfam" id="PF10400"/>
    </source>
</evidence>
<dbReference type="SUPFAM" id="SSF46785">
    <property type="entry name" value="Winged helix' DNA-binding domain"/>
    <property type="match status" value="1"/>
</dbReference>
<dbReference type="PANTHER" id="PTHR43252">
    <property type="entry name" value="TRANSCRIPTIONAL REGULATOR YQJI"/>
    <property type="match status" value="1"/>
</dbReference>
<dbReference type="Pfam" id="PF10400">
    <property type="entry name" value="Vir_act_alpha_C"/>
    <property type="match status" value="1"/>
</dbReference>
<dbReference type="InterPro" id="IPR018309">
    <property type="entry name" value="Tscrpt_reg_PadR_C"/>
</dbReference>
<organism evidence="3">
    <name type="scientific">Hellea balneolensis</name>
    <dbReference type="NCBI Taxonomy" id="287478"/>
    <lineage>
        <taxon>Bacteria</taxon>
        <taxon>Pseudomonadati</taxon>
        <taxon>Pseudomonadota</taxon>
        <taxon>Alphaproteobacteria</taxon>
        <taxon>Maricaulales</taxon>
        <taxon>Robiginitomaculaceae</taxon>
        <taxon>Hellea</taxon>
    </lineage>
</organism>
<dbReference type="Gene3D" id="1.10.10.10">
    <property type="entry name" value="Winged helix-like DNA-binding domain superfamily/Winged helix DNA-binding domain"/>
    <property type="match status" value="1"/>
</dbReference>
<evidence type="ECO:0000313" key="3">
    <source>
        <dbReference type="EMBL" id="HHL43431.1"/>
    </source>
</evidence>
<comment type="caution">
    <text evidence="3">The sequence shown here is derived from an EMBL/GenBank/DDBJ whole genome shotgun (WGS) entry which is preliminary data.</text>
</comment>
<dbReference type="InterPro" id="IPR036390">
    <property type="entry name" value="WH_DNA-bd_sf"/>
</dbReference>
<dbReference type="EMBL" id="DRMJ01000386">
    <property type="protein sequence ID" value="HHL43431.1"/>
    <property type="molecule type" value="Genomic_DNA"/>
</dbReference>
<gene>
    <name evidence="3" type="ORF">ENJ42_07435</name>
</gene>
<dbReference type="AlphaFoldDB" id="A0A7C5M1P6"/>
<protein>
    <submittedName>
        <fullName evidence="3">PadR family transcriptional regulator</fullName>
    </submittedName>
</protein>
<feature type="domain" description="Transcription regulator PadR C-terminal" evidence="2">
    <location>
        <begin position="92"/>
        <end position="174"/>
    </location>
</feature>
<dbReference type="InterPro" id="IPR036388">
    <property type="entry name" value="WH-like_DNA-bd_sf"/>
</dbReference>
<feature type="domain" description="Transcription regulator PadR N-terminal" evidence="1">
    <location>
        <begin position="7"/>
        <end position="79"/>
    </location>
</feature>
<proteinExistence type="predicted"/>
<sequence length="179" mass="20636">MALADAILVCLTDRPMSGYDLAKTFDASIGFFWRASHQQVYRELARLRDRGLVKSQEIEQEGKPNRIVHTITKSGKQAIYNWSTKPCATPSLKDELLVKLYALDHVHIPTLREQFEVRRDQRMARLNAYLRIKEKYYDGKKLTRAQQGKFIALTLGINDETEAIKNLDKAILMLQAIKE</sequence>
<name>A0A7C5M1P6_9PROT</name>